<protein>
    <submittedName>
        <fullName evidence="1">Uncharacterized protein</fullName>
    </submittedName>
</protein>
<dbReference type="EMBL" id="KN590729">
    <property type="protein sequence ID" value="KHJ81363.1"/>
    <property type="molecule type" value="Genomic_DNA"/>
</dbReference>
<proteinExistence type="predicted"/>
<dbReference type="Proteomes" id="UP000053660">
    <property type="component" value="Unassembled WGS sequence"/>
</dbReference>
<feature type="non-terminal residue" evidence="1">
    <location>
        <position position="199"/>
    </location>
</feature>
<evidence type="ECO:0000313" key="1">
    <source>
        <dbReference type="EMBL" id="KHJ81363.1"/>
    </source>
</evidence>
<organism evidence="1 2">
    <name type="scientific">Oesophagostomum dentatum</name>
    <name type="common">Nodular worm</name>
    <dbReference type="NCBI Taxonomy" id="61180"/>
    <lineage>
        <taxon>Eukaryota</taxon>
        <taxon>Metazoa</taxon>
        <taxon>Ecdysozoa</taxon>
        <taxon>Nematoda</taxon>
        <taxon>Chromadorea</taxon>
        <taxon>Rhabditida</taxon>
        <taxon>Rhabditina</taxon>
        <taxon>Rhabditomorpha</taxon>
        <taxon>Strongyloidea</taxon>
        <taxon>Strongylidae</taxon>
        <taxon>Oesophagostomum</taxon>
    </lineage>
</organism>
<keyword evidence="2" id="KW-1185">Reference proteome</keyword>
<accession>A0A0B1S7S5</accession>
<name>A0A0B1S7S5_OESDE</name>
<dbReference type="AlphaFoldDB" id="A0A0B1S7S5"/>
<feature type="non-terminal residue" evidence="1">
    <location>
        <position position="1"/>
    </location>
</feature>
<gene>
    <name evidence="1" type="ORF">OESDEN_18951</name>
</gene>
<reference evidence="1 2" key="1">
    <citation type="submission" date="2014-03" db="EMBL/GenBank/DDBJ databases">
        <title>Draft genome of the hookworm Oesophagostomum dentatum.</title>
        <authorList>
            <person name="Mitreva M."/>
        </authorList>
    </citation>
    <scope>NUCLEOTIDE SEQUENCE [LARGE SCALE GENOMIC DNA]</scope>
    <source>
        <strain evidence="1 2">OD-Hann</strain>
    </source>
</reference>
<dbReference type="OrthoDB" id="5788704at2759"/>
<evidence type="ECO:0000313" key="2">
    <source>
        <dbReference type="Proteomes" id="UP000053660"/>
    </source>
</evidence>
<sequence length="199" mass="23207">TSKTPASPVLSDWEYNWLTQVDALPREELDLSDPFRPAVQFKLRCDEYWIAMSPGNDFPNKPPVVRCAYQQGFSFEWYSVEDLDEQPSTLADLVHLYREYCEVLDLAISQIKLLENDLTTLIGYSLHEDDNQCFAVKLRLKSEEDETITIFVDWQNPLDFPRYISSTNEERFAHLNCEVWEPTEELYVNVGRILSDAPE</sequence>